<feature type="transmembrane region" description="Helical" evidence="1">
    <location>
        <begin position="338"/>
        <end position="359"/>
    </location>
</feature>
<comment type="caution">
    <text evidence="2">The sequence shown here is derived from an EMBL/GenBank/DDBJ whole genome shotgun (WGS) entry which is preliminary data.</text>
</comment>
<sequence>MEIFNISTRSTQSKLSFDWTIIYIVSSTFVSFLIYRYITGVDIIDIETDFYNCIFQLLIIYTLERIINSINRTSGLSKTRYIMYLYFIIAPFSARYLIPDLFRVFQGTLKYKNIVPLNPIMFSIATDILGLMIVNISINRYLVLDNDNIKEVDKPARYIGKDKDQDKSDQKKESIYVKSEFNLGIGKSAMDSVIKSMLSRAAYSTRMTNYSLFIMVILVAIGGSASLGTVALNQIDRIREIEIQRKILDMQHEGYNRAIESQIVFKRRVDFALKKIIHKTSIDKEIYTQIDSLMRNYVNPTSERSLSNILQEGTLGIDPYKLLLEKIERQSTISWPDITLRVAIAALTLFLVQIFFNIYKYNQQQASYLFSKAEIIELYKETEADKKDLRSGLLSKLDSGPGFGQGPTSPTEQVINIMDKVKGG</sequence>
<evidence type="ECO:0000256" key="1">
    <source>
        <dbReference type="SAM" id="Phobius"/>
    </source>
</evidence>
<reference evidence="2 3" key="1">
    <citation type="submission" date="2019-12" db="EMBL/GenBank/DDBJ databases">
        <title>Spirosoma sp. HMF4905 genome sequencing and assembly.</title>
        <authorList>
            <person name="Kang H."/>
            <person name="Cha I."/>
            <person name="Kim H."/>
            <person name="Joh K."/>
        </authorList>
    </citation>
    <scope>NUCLEOTIDE SEQUENCE [LARGE SCALE GENOMIC DNA]</scope>
    <source>
        <strain evidence="2 3">HMF4905</strain>
    </source>
</reference>
<feature type="transmembrane region" description="Helical" evidence="1">
    <location>
        <begin position="210"/>
        <end position="232"/>
    </location>
</feature>
<feature type="transmembrane region" description="Helical" evidence="1">
    <location>
        <begin position="79"/>
        <end position="98"/>
    </location>
</feature>
<keyword evidence="1" id="KW-0472">Membrane</keyword>
<feature type="transmembrane region" description="Helical" evidence="1">
    <location>
        <begin position="119"/>
        <end position="138"/>
    </location>
</feature>
<keyword evidence="1" id="KW-1133">Transmembrane helix</keyword>
<name>A0A7K1SNA3_9BACT</name>
<dbReference type="AlphaFoldDB" id="A0A7K1SNA3"/>
<dbReference type="EMBL" id="WPIN01000021">
    <property type="protein sequence ID" value="MVM35282.1"/>
    <property type="molecule type" value="Genomic_DNA"/>
</dbReference>
<gene>
    <name evidence="2" type="ORF">GO755_34995</name>
</gene>
<accession>A0A7K1SNA3</accession>
<feature type="transmembrane region" description="Helical" evidence="1">
    <location>
        <begin position="20"/>
        <end position="38"/>
    </location>
</feature>
<organism evidence="2 3">
    <name type="scientific">Spirosoma arboris</name>
    <dbReference type="NCBI Taxonomy" id="2682092"/>
    <lineage>
        <taxon>Bacteria</taxon>
        <taxon>Pseudomonadati</taxon>
        <taxon>Bacteroidota</taxon>
        <taxon>Cytophagia</taxon>
        <taxon>Cytophagales</taxon>
        <taxon>Cytophagaceae</taxon>
        <taxon>Spirosoma</taxon>
    </lineage>
</organism>
<proteinExistence type="predicted"/>
<protein>
    <submittedName>
        <fullName evidence="2">Uncharacterized protein</fullName>
    </submittedName>
</protein>
<keyword evidence="1" id="KW-0812">Transmembrane</keyword>
<dbReference type="Proteomes" id="UP000436006">
    <property type="component" value="Unassembled WGS sequence"/>
</dbReference>
<evidence type="ECO:0000313" key="3">
    <source>
        <dbReference type="Proteomes" id="UP000436006"/>
    </source>
</evidence>
<evidence type="ECO:0000313" key="2">
    <source>
        <dbReference type="EMBL" id="MVM35282.1"/>
    </source>
</evidence>
<keyword evidence="3" id="KW-1185">Reference proteome</keyword>